<dbReference type="PRINTS" id="PR00944">
    <property type="entry name" value="CUEXPORT"/>
</dbReference>
<dbReference type="InterPro" id="IPR000428">
    <property type="entry name" value="Cu-bd"/>
</dbReference>
<dbReference type="AlphaFoldDB" id="A0A2A9CUA8"/>
<feature type="domain" description="HMA" evidence="2">
    <location>
        <begin position="60"/>
        <end position="125"/>
    </location>
</feature>
<gene>
    <name evidence="3" type="ORF">ATK74_2584</name>
</gene>
<comment type="caution">
    <text evidence="3">The sequence shown here is derived from an EMBL/GenBank/DDBJ whole genome shotgun (WGS) entry which is preliminary data.</text>
</comment>
<evidence type="ECO:0000313" key="3">
    <source>
        <dbReference type="EMBL" id="PFG18004.1"/>
    </source>
</evidence>
<dbReference type="Gene3D" id="3.30.70.100">
    <property type="match status" value="1"/>
</dbReference>
<dbReference type="Pfam" id="PF00403">
    <property type="entry name" value="HMA"/>
    <property type="match status" value="1"/>
</dbReference>
<dbReference type="PROSITE" id="PS50846">
    <property type="entry name" value="HMA_2"/>
    <property type="match status" value="1"/>
</dbReference>
<proteinExistence type="predicted"/>
<organism evidence="3 4">
    <name type="scientific">Propionicimonas paludicola</name>
    <dbReference type="NCBI Taxonomy" id="185243"/>
    <lineage>
        <taxon>Bacteria</taxon>
        <taxon>Bacillati</taxon>
        <taxon>Actinomycetota</taxon>
        <taxon>Actinomycetes</taxon>
        <taxon>Propionibacteriales</taxon>
        <taxon>Nocardioidaceae</taxon>
        <taxon>Propionicimonas</taxon>
    </lineage>
</organism>
<feature type="compositionally biased region" description="Polar residues" evidence="1">
    <location>
        <begin position="1"/>
        <end position="11"/>
    </location>
</feature>
<dbReference type="Proteomes" id="UP000226079">
    <property type="component" value="Unassembled WGS sequence"/>
</dbReference>
<reference evidence="3 4" key="1">
    <citation type="submission" date="2017-10" db="EMBL/GenBank/DDBJ databases">
        <title>Sequencing the genomes of 1000 actinobacteria strains.</title>
        <authorList>
            <person name="Klenk H.-P."/>
        </authorList>
    </citation>
    <scope>NUCLEOTIDE SEQUENCE [LARGE SCALE GENOMIC DNA]</scope>
    <source>
        <strain evidence="3 4">DSM 15597</strain>
    </source>
</reference>
<evidence type="ECO:0000256" key="1">
    <source>
        <dbReference type="SAM" id="MobiDB-lite"/>
    </source>
</evidence>
<accession>A0A2A9CUA8</accession>
<evidence type="ECO:0000313" key="4">
    <source>
        <dbReference type="Proteomes" id="UP000226079"/>
    </source>
</evidence>
<name>A0A2A9CUA8_9ACTN</name>
<dbReference type="EMBL" id="PDJC01000001">
    <property type="protein sequence ID" value="PFG18004.1"/>
    <property type="molecule type" value="Genomic_DNA"/>
</dbReference>
<feature type="region of interest" description="Disordered" evidence="1">
    <location>
        <begin position="1"/>
        <end position="56"/>
    </location>
</feature>
<dbReference type="GO" id="GO:0006825">
    <property type="term" value="P:copper ion transport"/>
    <property type="evidence" value="ECO:0007669"/>
    <property type="project" value="InterPro"/>
</dbReference>
<protein>
    <submittedName>
        <fullName evidence="3">Copper chaperone CopZ</fullName>
    </submittedName>
</protein>
<dbReference type="SUPFAM" id="SSF55008">
    <property type="entry name" value="HMA, heavy metal-associated domain"/>
    <property type="match status" value="1"/>
</dbReference>
<dbReference type="InterPro" id="IPR006121">
    <property type="entry name" value="HMA_dom"/>
</dbReference>
<sequence length="127" mass="13635">MRELLQLNTDRLSPAESTRRGPVRELTLSPLTSVADRQPPSQAERPARNLTTTSSKEDLMNATYTVSGMTCGHCVHAVKQEVSAIPGVTDVALALETGKLEITSSAPVDFDRIVEAVAEAGEHYSVS</sequence>
<keyword evidence="4" id="KW-1185">Reference proteome</keyword>
<dbReference type="CDD" id="cd00371">
    <property type="entry name" value="HMA"/>
    <property type="match status" value="1"/>
</dbReference>
<dbReference type="RefSeq" id="WP_245840923.1">
    <property type="nucleotide sequence ID" value="NZ_PDJC01000001.1"/>
</dbReference>
<evidence type="ECO:0000259" key="2">
    <source>
        <dbReference type="PROSITE" id="PS50846"/>
    </source>
</evidence>
<dbReference type="GO" id="GO:0005507">
    <property type="term" value="F:copper ion binding"/>
    <property type="evidence" value="ECO:0007669"/>
    <property type="project" value="InterPro"/>
</dbReference>
<dbReference type="InterPro" id="IPR036163">
    <property type="entry name" value="HMA_dom_sf"/>
</dbReference>